<dbReference type="PANTHER" id="PTHR43393">
    <property type="entry name" value="CYTOKININ RIBOSIDE 5'-MONOPHOSPHATE PHOSPHORIBOHYDROLASE"/>
    <property type="match status" value="1"/>
</dbReference>
<dbReference type="PANTHER" id="PTHR43393:SF1">
    <property type="entry name" value="PYRIMIDINE_PURINE NUCLEOTIDE 5'-MONOPHOSPHATE NUCLEOSIDASE"/>
    <property type="match status" value="1"/>
</dbReference>
<dbReference type="AlphaFoldDB" id="A0A2M7RK62"/>
<dbReference type="Pfam" id="PF18306">
    <property type="entry name" value="LDcluster4"/>
    <property type="match status" value="1"/>
</dbReference>
<dbReference type="GO" id="GO:0005829">
    <property type="term" value="C:cytosol"/>
    <property type="evidence" value="ECO:0007669"/>
    <property type="project" value="TreeGrafter"/>
</dbReference>
<evidence type="ECO:0000313" key="1">
    <source>
        <dbReference type="EMBL" id="PIY96972.1"/>
    </source>
</evidence>
<reference evidence="1 2" key="1">
    <citation type="submission" date="2017-09" db="EMBL/GenBank/DDBJ databases">
        <title>Depth-based differentiation of microbial function through sediment-hosted aquifers and enrichment of novel symbionts in the deep terrestrial subsurface.</title>
        <authorList>
            <person name="Probst A.J."/>
            <person name="Ladd B."/>
            <person name="Jarett J.K."/>
            <person name="Geller-Mcgrath D.E."/>
            <person name="Sieber C.M."/>
            <person name="Emerson J.B."/>
            <person name="Anantharaman K."/>
            <person name="Thomas B.C."/>
            <person name="Malmstrom R."/>
            <person name="Stieglmeier M."/>
            <person name="Klingl A."/>
            <person name="Woyke T."/>
            <person name="Ryan C.M."/>
            <person name="Banfield J.F."/>
        </authorList>
    </citation>
    <scope>NUCLEOTIDE SEQUENCE [LARGE SCALE GENOMIC DNA]</scope>
    <source>
        <strain evidence="1">CG_4_10_14_0_8_um_filter_42_10</strain>
    </source>
</reference>
<sequence>MAKQNLEEIFQKKKRRLLGEIIKEVELKSAKAWVSIHGSSQEYLLTYESEGLVVSINGSGTIKADHPQAQDAARITEYVVANGGIVMNGGRKSGIMEASSKIGKENSLGIVFPELEKEISKYGPRVVVNAPTPRIELLATCAPIIVIFRGGLGTLMMLMRAITHINNRKYHPEQLPQLVFISNYWIGLLQTLMNMETLPREFLAELEFFSSADEIIKKISKIS</sequence>
<dbReference type="EMBL" id="PFMD01000024">
    <property type="protein sequence ID" value="PIY96972.1"/>
    <property type="molecule type" value="Genomic_DNA"/>
</dbReference>
<dbReference type="Proteomes" id="UP000230779">
    <property type="component" value="Unassembled WGS sequence"/>
</dbReference>
<dbReference type="Gene3D" id="3.40.50.450">
    <property type="match status" value="1"/>
</dbReference>
<protein>
    <submittedName>
        <fullName evidence="1">Uncharacterized protein</fullName>
    </submittedName>
</protein>
<dbReference type="SUPFAM" id="SSF102405">
    <property type="entry name" value="MCP/YpsA-like"/>
    <property type="match status" value="1"/>
</dbReference>
<organism evidence="1 2">
    <name type="scientific">Candidatus Kerfeldbacteria bacterium CG_4_10_14_0_8_um_filter_42_10</name>
    <dbReference type="NCBI Taxonomy" id="2014248"/>
    <lineage>
        <taxon>Bacteria</taxon>
        <taxon>Candidatus Kerfeldiibacteriota</taxon>
    </lineage>
</organism>
<comment type="caution">
    <text evidence="1">The sequence shown here is derived from an EMBL/GenBank/DDBJ whole genome shotgun (WGS) entry which is preliminary data.</text>
</comment>
<gene>
    <name evidence="1" type="ORF">COY66_02265</name>
</gene>
<accession>A0A2M7RK62</accession>
<proteinExistence type="predicted"/>
<dbReference type="InterPro" id="IPR052341">
    <property type="entry name" value="LOG_family_nucleotidases"/>
</dbReference>
<name>A0A2M7RK62_9BACT</name>
<evidence type="ECO:0000313" key="2">
    <source>
        <dbReference type="Proteomes" id="UP000230779"/>
    </source>
</evidence>
<dbReference type="InterPro" id="IPR041164">
    <property type="entry name" value="LDcluster4"/>
</dbReference>